<evidence type="ECO:0000256" key="6">
    <source>
        <dbReference type="ARBA" id="ARBA00023002"/>
    </source>
</evidence>
<comment type="pathway">
    <text evidence="1 10">Fermentation; pyruvate fermentation to lactate; (S)-lactate from pyruvate: step 1/1.</text>
</comment>
<keyword evidence="16" id="KW-1185">Reference proteome</keyword>
<feature type="active site" description="Proton acceptor" evidence="10 11">
    <location>
        <position position="177"/>
    </location>
</feature>
<dbReference type="PIRSF" id="PIRSF000102">
    <property type="entry name" value="Lac_mal_DH"/>
    <property type="match status" value="1"/>
</dbReference>
<feature type="binding site" evidence="10">
    <location>
        <position position="67"/>
    </location>
    <ligand>
        <name>NAD(+)</name>
        <dbReference type="ChEBI" id="CHEBI:57540"/>
    </ligand>
</feature>
<dbReference type="InterPro" id="IPR001236">
    <property type="entry name" value="Lactate/malate_DH_N"/>
</dbReference>
<dbReference type="Pfam" id="PF02866">
    <property type="entry name" value="Ldh_1_C"/>
    <property type="match status" value="1"/>
</dbReference>
<dbReference type="GO" id="GO:0006096">
    <property type="term" value="P:glycolytic process"/>
    <property type="evidence" value="ECO:0007669"/>
    <property type="project" value="UniProtKB-UniRule"/>
</dbReference>
<dbReference type="GO" id="GO:0004459">
    <property type="term" value="F:L-lactate dehydrogenase (NAD+) activity"/>
    <property type="evidence" value="ECO:0007669"/>
    <property type="project" value="UniProtKB-UniRule"/>
</dbReference>
<feature type="modified residue" description="Phosphotyrosine" evidence="10">
    <location>
        <position position="221"/>
    </location>
</feature>
<dbReference type="InterPro" id="IPR001557">
    <property type="entry name" value="L-lactate/malate_DH"/>
</dbReference>
<evidence type="ECO:0000313" key="16">
    <source>
        <dbReference type="Proteomes" id="UP000051445"/>
    </source>
</evidence>
<dbReference type="OrthoDB" id="9802969at2"/>
<evidence type="ECO:0000256" key="12">
    <source>
        <dbReference type="PIRSR" id="PIRSR000102-3"/>
    </source>
</evidence>
<evidence type="ECO:0000256" key="1">
    <source>
        <dbReference type="ARBA" id="ARBA00004843"/>
    </source>
</evidence>
<feature type="binding site" evidence="10">
    <location>
        <begin position="120"/>
        <end position="122"/>
    </location>
    <ligand>
        <name>NAD(+)</name>
        <dbReference type="ChEBI" id="CHEBI:57540"/>
    </ligand>
</feature>
<feature type="binding site" evidence="10">
    <location>
        <position position="145"/>
    </location>
    <ligand>
        <name>NAD(+)</name>
        <dbReference type="ChEBI" id="CHEBI:57540"/>
    </ligand>
</feature>
<comment type="caution">
    <text evidence="10">Lacks conserved residue(s) required for the propagation of feature annotation.</text>
</comment>
<dbReference type="InterPro" id="IPR036291">
    <property type="entry name" value="NAD(P)-bd_dom_sf"/>
</dbReference>
<comment type="caution">
    <text evidence="15">The sequence shown here is derived from an EMBL/GenBank/DDBJ whole genome shotgun (WGS) entry which is preliminary data.</text>
</comment>
<evidence type="ECO:0000256" key="3">
    <source>
        <dbReference type="ARBA" id="ARBA00011881"/>
    </source>
</evidence>
<dbReference type="EC" id="1.1.1.27" evidence="4 10"/>
<name>A0A0R1PBB7_9LACO</name>
<dbReference type="NCBIfam" id="TIGR01771">
    <property type="entry name" value="L-LDH-NAD"/>
    <property type="match status" value="1"/>
</dbReference>
<feature type="binding site" evidence="10">
    <location>
        <position position="84"/>
    </location>
    <ligand>
        <name>substrate</name>
    </ligand>
</feature>
<feature type="domain" description="Lactate/malate dehydrogenase C-terminal" evidence="14">
    <location>
        <begin position="147"/>
        <end position="312"/>
    </location>
</feature>
<dbReference type="Proteomes" id="UP000051445">
    <property type="component" value="Unassembled WGS sequence"/>
</dbReference>
<proteinExistence type="inferred from homology"/>
<dbReference type="InterPro" id="IPR011304">
    <property type="entry name" value="L-lactate_DH"/>
</dbReference>
<dbReference type="Gene3D" id="3.90.110.10">
    <property type="entry name" value="Lactate dehydrogenase/glycoside hydrolase, family 4, C-terminal"/>
    <property type="match status" value="1"/>
</dbReference>
<dbReference type="STRING" id="1423746.FD27_GL000974"/>
<feature type="binding site" evidence="10">
    <location>
        <position position="230"/>
    </location>
    <ligand>
        <name>substrate</name>
    </ligand>
</feature>
<dbReference type="HAMAP" id="MF_00488">
    <property type="entry name" value="Lactate_dehydrog"/>
    <property type="match status" value="1"/>
</dbReference>
<reference evidence="15 16" key="1">
    <citation type="journal article" date="2015" name="Genome Announc.">
        <title>Expanding the biotechnology potential of lactobacilli through comparative genomics of 213 strains and associated genera.</title>
        <authorList>
            <person name="Sun Z."/>
            <person name="Harris H.M."/>
            <person name="McCann A."/>
            <person name="Guo C."/>
            <person name="Argimon S."/>
            <person name="Zhang W."/>
            <person name="Yang X."/>
            <person name="Jeffery I.B."/>
            <person name="Cooney J.C."/>
            <person name="Kagawa T.F."/>
            <person name="Liu W."/>
            <person name="Song Y."/>
            <person name="Salvetti E."/>
            <person name="Wrobel A."/>
            <person name="Rasinkangas P."/>
            <person name="Parkhill J."/>
            <person name="Rea M.C."/>
            <person name="O'Sullivan O."/>
            <person name="Ritari J."/>
            <person name="Douillard F.P."/>
            <person name="Paul Ross R."/>
            <person name="Yang R."/>
            <person name="Briner A.E."/>
            <person name="Felis G.E."/>
            <person name="de Vos W.M."/>
            <person name="Barrangou R."/>
            <person name="Klaenhammer T.R."/>
            <person name="Caufield P.W."/>
            <person name="Cui Y."/>
            <person name="Zhang H."/>
            <person name="O'Toole P.W."/>
        </authorList>
    </citation>
    <scope>NUCLEOTIDE SEQUENCE [LARGE SCALE GENOMIC DNA]</scope>
    <source>
        <strain evidence="15 16">DSM 13145</strain>
    </source>
</reference>
<dbReference type="RefSeq" id="WP_057750981.1">
    <property type="nucleotide sequence ID" value="NZ_AZER01000016.1"/>
</dbReference>
<dbReference type="InterPro" id="IPR015955">
    <property type="entry name" value="Lactate_DH/Glyco_Ohase_4_C"/>
</dbReference>
<feature type="binding site" evidence="10">
    <location>
        <position position="90"/>
    </location>
    <ligand>
        <name>substrate</name>
    </ligand>
</feature>
<dbReference type="SUPFAM" id="SSF56327">
    <property type="entry name" value="LDH C-terminal domain-like"/>
    <property type="match status" value="1"/>
</dbReference>
<dbReference type="InterPro" id="IPR022383">
    <property type="entry name" value="Lactate/malate_DH_C"/>
</dbReference>
<dbReference type="GO" id="GO:0005737">
    <property type="term" value="C:cytoplasm"/>
    <property type="evidence" value="ECO:0007669"/>
    <property type="project" value="UniProtKB-SubCell"/>
</dbReference>
<feature type="binding site" evidence="10">
    <location>
        <position position="37"/>
    </location>
    <ligand>
        <name>NAD(+)</name>
        <dbReference type="ChEBI" id="CHEBI:57540"/>
    </ligand>
</feature>
<evidence type="ECO:0000256" key="4">
    <source>
        <dbReference type="ARBA" id="ARBA00012967"/>
    </source>
</evidence>
<dbReference type="GO" id="GO:0006089">
    <property type="term" value="P:lactate metabolic process"/>
    <property type="evidence" value="ECO:0007669"/>
    <property type="project" value="TreeGrafter"/>
</dbReference>
<evidence type="ECO:0000256" key="10">
    <source>
        <dbReference type="HAMAP-Rule" id="MF_00488"/>
    </source>
</evidence>
<feature type="domain" description="Lactate/malate dehydrogenase N-terminal" evidence="13">
    <location>
        <begin position="7"/>
        <end position="143"/>
    </location>
</feature>
<feature type="binding site" evidence="12">
    <location>
        <begin position="12"/>
        <end position="17"/>
    </location>
    <ligand>
        <name>NAD(+)</name>
        <dbReference type="ChEBI" id="CHEBI:57540"/>
    </ligand>
</feature>
<evidence type="ECO:0000259" key="14">
    <source>
        <dbReference type="Pfam" id="PF02866"/>
    </source>
</evidence>
<comment type="catalytic activity">
    <reaction evidence="8 10">
        <text>(S)-lactate + NAD(+) = pyruvate + NADH + H(+)</text>
        <dbReference type="Rhea" id="RHEA:23444"/>
        <dbReference type="ChEBI" id="CHEBI:15361"/>
        <dbReference type="ChEBI" id="CHEBI:15378"/>
        <dbReference type="ChEBI" id="CHEBI:16651"/>
        <dbReference type="ChEBI" id="CHEBI:57540"/>
        <dbReference type="ChEBI" id="CHEBI:57945"/>
        <dbReference type="EC" id="1.1.1.27"/>
    </reaction>
</comment>
<dbReference type="PANTHER" id="PTHR43128">
    <property type="entry name" value="L-2-HYDROXYCARBOXYLATE DEHYDROGENASE (NAD(P)(+))"/>
    <property type="match status" value="1"/>
</dbReference>
<dbReference type="Gene3D" id="3.40.50.720">
    <property type="entry name" value="NAD(P)-binding Rossmann-like Domain"/>
    <property type="match status" value="1"/>
</dbReference>
<gene>
    <name evidence="10" type="primary">ldh</name>
    <name evidence="15" type="ORF">FD27_GL000974</name>
</gene>
<dbReference type="PANTHER" id="PTHR43128:SF16">
    <property type="entry name" value="L-LACTATE DEHYDROGENASE"/>
    <property type="match status" value="1"/>
</dbReference>
<keyword evidence="10" id="KW-0963">Cytoplasm</keyword>
<feature type="binding site" evidence="12">
    <location>
        <position position="97"/>
    </location>
    <ligand>
        <name>NAD(+)</name>
        <dbReference type="ChEBI" id="CHEBI:57540"/>
    </ligand>
</feature>
<dbReference type="Pfam" id="PF00056">
    <property type="entry name" value="Ldh_1_N"/>
    <property type="match status" value="1"/>
</dbReference>
<comment type="subcellular location">
    <subcellularLocation>
        <location evidence="10">Cytoplasm</location>
    </subcellularLocation>
</comment>
<feature type="binding site" evidence="10">
    <location>
        <begin position="150"/>
        <end position="153"/>
    </location>
    <ligand>
        <name>substrate</name>
    </ligand>
</feature>
<evidence type="ECO:0000256" key="11">
    <source>
        <dbReference type="PIRSR" id="PIRSR000102-1"/>
    </source>
</evidence>
<evidence type="ECO:0000256" key="5">
    <source>
        <dbReference type="ARBA" id="ARBA00016495"/>
    </source>
</evidence>
<keyword evidence="6 10" id="KW-0560">Oxidoreductase</keyword>
<comment type="function">
    <text evidence="9 10">Catalyzes the conversion of lactate to pyruvate.</text>
</comment>
<dbReference type="CDD" id="cd05291">
    <property type="entry name" value="HicDH_like"/>
    <property type="match status" value="1"/>
</dbReference>
<dbReference type="AlphaFoldDB" id="A0A0R1PBB7"/>
<dbReference type="UniPathway" id="UPA00554">
    <property type="reaction ID" value="UER00611"/>
</dbReference>
<dbReference type="PRINTS" id="PR00086">
    <property type="entry name" value="LLDHDRGNASE"/>
</dbReference>
<feature type="binding site" evidence="10">
    <location>
        <begin position="81"/>
        <end position="82"/>
    </location>
    <ligand>
        <name>NAD(+)</name>
        <dbReference type="ChEBI" id="CHEBI:57540"/>
    </ligand>
</feature>
<accession>A0A0R1PBB7</accession>
<feature type="binding site" evidence="10">
    <location>
        <position position="16"/>
    </location>
    <ligand>
        <name>NAD(+)</name>
        <dbReference type="ChEBI" id="CHEBI:57540"/>
    </ligand>
</feature>
<evidence type="ECO:0000313" key="15">
    <source>
        <dbReference type="EMBL" id="KRL27221.1"/>
    </source>
</evidence>
<evidence type="ECO:0000256" key="2">
    <source>
        <dbReference type="ARBA" id="ARBA00006054"/>
    </source>
</evidence>
<keyword evidence="10" id="KW-0597">Phosphoprotein</keyword>
<feature type="binding site" evidence="10">
    <location>
        <begin position="122"/>
        <end position="125"/>
    </location>
    <ligand>
        <name>substrate</name>
    </ligand>
</feature>
<evidence type="ECO:0000256" key="8">
    <source>
        <dbReference type="ARBA" id="ARBA00049258"/>
    </source>
</evidence>
<sequence length="323" mass="34193">MSKNHQKVVLVGDGQVGSAYAYALVQQGLAEELAIVNLSKDHAEGDAMDLEDATVFTAPKGVYQADYDACADADLVVICAGAAQKPGETRLDLVGKNLEIMKQITKSIMSSGFNGIIVVAANPVDILTYAVQKISGLPANQVISSGTSLDSARLRVALAKKLGVSPLDISANVMAEHGDSEFAAYSSATVGGRPLLEVADELGISNDELLKIEDDVRHKAYEIINRKGFTAYGVATCLMRISRAILRDENAVLPVGAYMDGEYGIKDNYLGTPAVINASGIAKVIEVPLNERESKAMADSAAALKKVATDGMTKVGLVNYLWK</sequence>
<evidence type="ECO:0000256" key="7">
    <source>
        <dbReference type="ARBA" id="ARBA00023027"/>
    </source>
</evidence>
<dbReference type="NCBIfam" id="NF000824">
    <property type="entry name" value="PRK00066.1"/>
    <property type="match status" value="1"/>
</dbReference>
<comment type="subunit">
    <text evidence="3 10">Homotetramer.</text>
</comment>
<dbReference type="EMBL" id="AZER01000016">
    <property type="protein sequence ID" value="KRL27221.1"/>
    <property type="molecule type" value="Genomic_DNA"/>
</dbReference>
<protein>
    <recommendedName>
        <fullName evidence="5 10">L-lactate dehydrogenase</fullName>
        <shortName evidence="10">L-LDH</shortName>
        <ecNumber evidence="4 10">1.1.1.27</ecNumber>
    </recommendedName>
</protein>
<comment type="similarity">
    <text evidence="2 10">Belongs to the LDH/MDH superfamily. LDH family.</text>
</comment>
<evidence type="ECO:0000256" key="9">
    <source>
        <dbReference type="ARBA" id="ARBA00056904"/>
    </source>
</evidence>
<keyword evidence="7 10" id="KW-0520">NAD</keyword>
<dbReference type="PATRIC" id="fig|1423746.3.peg.988"/>
<dbReference type="SUPFAM" id="SSF51735">
    <property type="entry name" value="NAD(P)-binding Rossmann-fold domains"/>
    <property type="match status" value="1"/>
</dbReference>
<evidence type="ECO:0000259" key="13">
    <source>
        <dbReference type="Pfam" id="PF00056"/>
    </source>
</evidence>
<organism evidence="15 16">
    <name type="scientific">Limosilactobacillus frumenti DSM 13145</name>
    <dbReference type="NCBI Taxonomy" id="1423746"/>
    <lineage>
        <taxon>Bacteria</taxon>
        <taxon>Bacillati</taxon>
        <taxon>Bacillota</taxon>
        <taxon>Bacilli</taxon>
        <taxon>Lactobacillales</taxon>
        <taxon>Lactobacillaceae</taxon>
        <taxon>Limosilactobacillus</taxon>
    </lineage>
</organism>
<dbReference type="FunFam" id="3.40.50.720:FF:000018">
    <property type="entry name" value="Malate dehydrogenase"/>
    <property type="match status" value="1"/>
</dbReference>